<gene>
    <name evidence="9" type="ORF">L596_003172</name>
</gene>
<evidence type="ECO:0000313" key="10">
    <source>
        <dbReference type="Proteomes" id="UP000298663"/>
    </source>
</evidence>
<comment type="subcellular location">
    <subcellularLocation>
        <location evidence="1">Membrane</location>
        <topology evidence="1">Multi-pass membrane protein</topology>
    </subcellularLocation>
</comment>
<feature type="domain" description="MARVEL" evidence="8">
    <location>
        <begin position="7"/>
        <end position="134"/>
    </location>
</feature>
<evidence type="ECO:0000313" key="9">
    <source>
        <dbReference type="EMBL" id="TMS35876.1"/>
    </source>
</evidence>
<dbReference type="OrthoDB" id="5792269at2759"/>
<comment type="caution">
    <text evidence="9">The sequence shown here is derived from an EMBL/GenBank/DDBJ whole genome shotgun (WGS) entry which is preliminary data.</text>
</comment>
<name>A0A4U8URR7_STECR</name>
<evidence type="ECO:0000256" key="5">
    <source>
        <dbReference type="PROSITE-ProRule" id="PRU00581"/>
    </source>
</evidence>
<evidence type="ECO:0000256" key="6">
    <source>
        <dbReference type="SAM" id="MobiDB-lite"/>
    </source>
</evidence>
<feature type="transmembrane region" description="Helical" evidence="7">
    <location>
        <begin position="42"/>
        <end position="62"/>
    </location>
</feature>
<feature type="transmembrane region" description="Helical" evidence="7">
    <location>
        <begin position="108"/>
        <end position="130"/>
    </location>
</feature>
<dbReference type="PROSITE" id="PS51225">
    <property type="entry name" value="MARVEL"/>
    <property type="match status" value="1"/>
</dbReference>
<keyword evidence="2 5" id="KW-0812">Transmembrane</keyword>
<feature type="transmembrane region" description="Helical" evidence="7">
    <location>
        <begin position="17"/>
        <end position="36"/>
    </location>
</feature>
<feature type="transmembrane region" description="Helical" evidence="7">
    <location>
        <begin position="74"/>
        <end position="96"/>
    </location>
</feature>
<sequence>MAVNLYRFMSFPNAFKFIELAFIILTMTIVGFSGAVTGRWFFWLNIIAQLISMLIIIFTFLLEIENTLTCGRDIWPLFEISYSALFFFFSAVNTFLCASSASTGNAGFGVASFFSVVLLVCFALGGVMMFRIWRGFNSSAAGPPVGLTRSTGPAPPVLPGDPGNMHPGV</sequence>
<dbReference type="AlphaFoldDB" id="A0A4U8URR7"/>
<reference evidence="9 10" key="2">
    <citation type="journal article" date="2019" name="G3 (Bethesda)">
        <title>Hybrid Assembly of the Genome of the Entomopathogenic Nematode Steinernema carpocapsae Identifies the X-Chromosome.</title>
        <authorList>
            <person name="Serra L."/>
            <person name="Macchietto M."/>
            <person name="Macias-Munoz A."/>
            <person name="McGill C.J."/>
            <person name="Rodriguez I.M."/>
            <person name="Rodriguez B."/>
            <person name="Murad R."/>
            <person name="Mortazavi A."/>
        </authorList>
    </citation>
    <scope>NUCLEOTIDE SEQUENCE [LARGE SCALE GENOMIC DNA]</scope>
    <source>
        <strain evidence="9 10">ALL</strain>
    </source>
</reference>
<dbReference type="Proteomes" id="UP000298663">
    <property type="component" value="Unassembled WGS sequence"/>
</dbReference>
<evidence type="ECO:0000256" key="2">
    <source>
        <dbReference type="ARBA" id="ARBA00022692"/>
    </source>
</evidence>
<evidence type="ECO:0000256" key="3">
    <source>
        <dbReference type="ARBA" id="ARBA00022989"/>
    </source>
</evidence>
<dbReference type="InterPro" id="IPR008253">
    <property type="entry name" value="Marvel"/>
</dbReference>
<dbReference type="EMBL" id="AZBU02000001">
    <property type="protein sequence ID" value="TMS35876.1"/>
    <property type="molecule type" value="Genomic_DNA"/>
</dbReference>
<keyword evidence="3 7" id="KW-1133">Transmembrane helix</keyword>
<organism evidence="9 10">
    <name type="scientific">Steinernema carpocapsae</name>
    <name type="common">Entomopathogenic nematode</name>
    <dbReference type="NCBI Taxonomy" id="34508"/>
    <lineage>
        <taxon>Eukaryota</taxon>
        <taxon>Metazoa</taxon>
        <taxon>Ecdysozoa</taxon>
        <taxon>Nematoda</taxon>
        <taxon>Chromadorea</taxon>
        <taxon>Rhabditida</taxon>
        <taxon>Tylenchina</taxon>
        <taxon>Panagrolaimomorpha</taxon>
        <taxon>Strongyloidoidea</taxon>
        <taxon>Steinernematidae</taxon>
        <taxon>Steinernema</taxon>
    </lineage>
</organism>
<keyword evidence="10" id="KW-1185">Reference proteome</keyword>
<evidence type="ECO:0000256" key="7">
    <source>
        <dbReference type="SAM" id="Phobius"/>
    </source>
</evidence>
<evidence type="ECO:0000256" key="4">
    <source>
        <dbReference type="ARBA" id="ARBA00023136"/>
    </source>
</evidence>
<dbReference type="GO" id="GO:0016020">
    <property type="term" value="C:membrane"/>
    <property type="evidence" value="ECO:0007669"/>
    <property type="project" value="UniProtKB-SubCell"/>
</dbReference>
<evidence type="ECO:0000256" key="1">
    <source>
        <dbReference type="ARBA" id="ARBA00004141"/>
    </source>
</evidence>
<protein>
    <recommendedName>
        <fullName evidence="8">MARVEL domain-containing protein</fullName>
    </recommendedName>
</protein>
<feature type="region of interest" description="Disordered" evidence="6">
    <location>
        <begin position="150"/>
        <end position="169"/>
    </location>
</feature>
<keyword evidence="4 5" id="KW-0472">Membrane</keyword>
<reference evidence="9 10" key="1">
    <citation type="journal article" date="2015" name="Genome Biol.">
        <title>Comparative genomics of Steinernema reveals deeply conserved gene regulatory networks.</title>
        <authorList>
            <person name="Dillman A.R."/>
            <person name="Macchietto M."/>
            <person name="Porter C.F."/>
            <person name="Rogers A."/>
            <person name="Williams B."/>
            <person name="Antoshechkin I."/>
            <person name="Lee M.M."/>
            <person name="Goodwin Z."/>
            <person name="Lu X."/>
            <person name="Lewis E.E."/>
            <person name="Goodrich-Blair H."/>
            <person name="Stock S.P."/>
            <person name="Adams B.J."/>
            <person name="Sternberg P.W."/>
            <person name="Mortazavi A."/>
        </authorList>
    </citation>
    <scope>NUCLEOTIDE SEQUENCE [LARGE SCALE GENOMIC DNA]</scope>
    <source>
        <strain evidence="9 10">ALL</strain>
    </source>
</reference>
<evidence type="ECO:0000259" key="8">
    <source>
        <dbReference type="PROSITE" id="PS51225"/>
    </source>
</evidence>
<accession>A0A4U8URR7</accession>
<proteinExistence type="predicted"/>